<sequence>MFAYKPRIIEVILDGNYVIEQEDSVKYYKFDSKILTIYAINRLNKDIKLSYKGICTEEDWKKLNSDEITESQVLFWNDNKETNNILQKKDYTKIGKNEESEFYRVGVKRLRAAYLNNLVKQKNLVVVFKDIGGNYWTKKFKI</sequence>
<evidence type="ECO:0000313" key="2">
    <source>
        <dbReference type="Proteomes" id="UP000283758"/>
    </source>
</evidence>
<gene>
    <name evidence="1" type="ORF">D7321_06355</name>
</gene>
<dbReference type="Proteomes" id="UP000283758">
    <property type="component" value="Chromosome"/>
</dbReference>
<dbReference type="AlphaFoldDB" id="A0A9W3Z1N4"/>
<name>A0A9W3Z1N4_LACJH</name>
<accession>A0A9W3Z1N4</accession>
<reference evidence="1 2" key="1">
    <citation type="submission" date="2018-10" db="EMBL/GenBank/DDBJ databases">
        <title>Complete genome sequencing of Lactobacillus johnsonii ZLJ010.</title>
        <authorList>
            <person name="Zhang W."/>
            <person name="Ji H."/>
            <person name="Wang J."/>
            <person name="Zhang D."/>
            <person name="Liu H."/>
            <person name="Wang S."/>
            <person name="Wang Y."/>
        </authorList>
    </citation>
    <scope>NUCLEOTIDE SEQUENCE [LARGE SCALE GENOMIC DNA]</scope>
    <source>
        <strain evidence="1 2">ZLJ010</strain>
    </source>
</reference>
<dbReference type="EMBL" id="CP032680">
    <property type="protein sequence ID" value="AZZ67732.1"/>
    <property type="molecule type" value="Genomic_DNA"/>
</dbReference>
<protein>
    <submittedName>
        <fullName evidence="1">Uncharacterized protein</fullName>
    </submittedName>
</protein>
<evidence type="ECO:0000313" key="1">
    <source>
        <dbReference type="EMBL" id="AZZ67732.1"/>
    </source>
</evidence>
<proteinExistence type="predicted"/>
<organism evidence="1 2">
    <name type="scientific">Lactobacillus johnsonii</name>
    <dbReference type="NCBI Taxonomy" id="33959"/>
    <lineage>
        <taxon>Bacteria</taxon>
        <taxon>Bacillati</taxon>
        <taxon>Bacillota</taxon>
        <taxon>Bacilli</taxon>
        <taxon>Lactobacillales</taxon>
        <taxon>Lactobacillaceae</taxon>
        <taxon>Lactobacillus</taxon>
    </lineage>
</organism>